<dbReference type="RefSeq" id="WP_062144034.1">
    <property type="nucleotide sequence ID" value="NZ_KQ947984.1"/>
</dbReference>
<reference evidence="1 2" key="1">
    <citation type="submission" date="2015-10" db="EMBL/GenBank/DDBJ databases">
        <title>Draft genome sequence of Streptomyces curacoi DSM 40107, type strain for the species Streptomyces curacoi.</title>
        <authorList>
            <person name="Ruckert C."/>
            <person name="Winkler A."/>
            <person name="Kalinowski J."/>
            <person name="Kampfer P."/>
            <person name="Glaeser S."/>
        </authorList>
    </citation>
    <scope>NUCLEOTIDE SEQUENCE [LARGE SCALE GENOMIC DNA]</scope>
    <source>
        <strain evidence="1 2">DSM 40107</strain>
    </source>
</reference>
<sequence length="196" mass="22170">MRDAHASLAELRERLEELTGQPGRLAEVLDVAELSYRTGIPTDTVAALLAGRSVPETSLSDRVRQRLDFVRETRRRPDGKRYSLDELARIAGTSRQWLSEWRRSGLPSLEHADRIRRHFDLPAGFFTADEAEALHAALQPVLKELEAKADPLAPLRTPGFYRLARRAPHMSPRKLQALAEWAEMITEKNAANEDDL</sequence>
<name>A0A117PK58_9ACTN</name>
<dbReference type="Proteomes" id="UP000054024">
    <property type="component" value="Unassembled WGS sequence"/>
</dbReference>
<comment type="caution">
    <text evidence="1">The sequence shown here is derived from an EMBL/GenBank/DDBJ whole genome shotgun (WGS) entry which is preliminary data.</text>
</comment>
<gene>
    <name evidence="1" type="ORF">AQI70_03760</name>
</gene>
<dbReference type="OrthoDB" id="4154553at2"/>
<evidence type="ECO:0000313" key="1">
    <source>
        <dbReference type="EMBL" id="KUM81118.1"/>
    </source>
</evidence>
<accession>A0A117PK58</accession>
<dbReference type="Gene3D" id="1.10.260.40">
    <property type="entry name" value="lambda repressor-like DNA-binding domains"/>
    <property type="match status" value="1"/>
</dbReference>
<dbReference type="EMBL" id="LMWJ01000002">
    <property type="protein sequence ID" value="KUM81118.1"/>
    <property type="molecule type" value="Genomic_DNA"/>
</dbReference>
<dbReference type="STRING" id="146536.AQI70_03760"/>
<proteinExistence type="predicted"/>
<dbReference type="AlphaFoldDB" id="A0A117PK58"/>
<dbReference type="SUPFAM" id="SSF47413">
    <property type="entry name" value="lambda repressor-like DNA-binding domains"/>
    <property type="match status" value="1"/>
</dbReference>
<dbReference type="CDD" id="cd00093">
    <property type="entry name" value="HTH_XRE"/>
    <property type="match status" value="1"/>
</dbReference>
<evidence type="ECO:0000313" key="2">
    <source>
        <dbReference type="Proteomes" id="UP000054024"/>
    </source>
</evidence>
<organism evidence="1 2">
    <name type="scientific">Streptomyces curacoi</name>
    <dbReference type="NCBI Taxonomy" id="146536"/>
    <lineage>
        <taxon>Bacteria</taxon>
        <taxon>Bacillati</taxon>
        <taxon>Actinomycetota</taxon>
        <taxon>Actinomycetes</taxon>
        <taxon>Kitasatosporales</taxon>
        <taxon>Streptomycetaceae</taxon>
        <taxon>Streptomyces</taxon>
    </lineage>
</organism>
<keyword evidence="2" id="KW-1185">Reference proteome</keyword>
<dbReference type="GO" id="GO:0003677">
    <property type="term" value="F:DNA binding"/>
    <property type="evidence" value="ECO:0007669"/>
    <property type="project" value="InterPro"/>
</dbReference>
<protein>
    <submittedName>
        <fullName evidence="1">Transcriptional regulator</fullName>
    </submittedName>
</protein>
<dbReference type="InterPro" id="IPR001387">
    <property type="entry name" value="Cro/C1-type_HTH"/>
</dbReference>
<dbReference type="InterPro" id="IPR010982">
    <property type="entry name" value="Lambda_DNA-bd_dom_sf"/>
</dbReference>